<evidence type="ECO:0000256" key="2">
    <source>
        <dbReference type="ARBA" id="ARBA00007783"/>
    </source>
</evidence>
<keyword evidence="4 9" id="KW-1003">Cell membrane</keyword>
<dbReference type="Proteomes" id="UP000284177">
    <property type="component" value="Unassembled WGS sequence"/>
</dbReference>
<keyword evidence="5" id="KW-0997">Cell inner membrane</keyword>
<gene>
    <name evidence="11" type="ORF">BET03_02860</name>
</gene>
<dbReference type="GO" id="GO:0043190">
    <property type="term" value="C:ATP-binding cassette (ABC) transporter complex"/>
    <property type="evidence" value="ECO:0007669"/>
    <property type="project" value="InterPro"/>
</dbReference>
<dbReference type="InterPro" id="IPR000412">
    <property type="entry name" value="ABC_2_transport"/>
</dbReference>
<name>A0A419T495_9FIRM</name>
<dbReference type="RefSeq" id="WP_279230361.1">
    <property type="nucleotide sequence ID" value="NZ_MCIB01000012.1"/>
</dbReference>
<dbReference type="Pfam" id="PF01061">
    <property type="entry name" value="ABC2_membrane"/>
    <property type="match status" value="1"/>
</dbReference>
<feature type="transmembrane region" description="Helical" evidence="9">
    <location>
        <begin position="104"/>
        <end position="128"/>
    </location>
</feature>
<dbReference type="PRINTS" id="PR00164">
    <property type="entry name" value="ABC2TRNSPORT"/>
</dbReference>
<comment type="caution">
    <text evidence="11">The sequence shown here is derived from an EMBL/GenBank/DDBJ whole genome shotgun (WGS) entry which is preliminary data.</text>
</comment>
<dbReference type="EMBL" id="MCIB01000012">
    <property type="protein sequence ID" value="RKD32269.1"/>
    <property type="molecule type" value="Genomic_DNA"/>
</dbReference>
<comment type="similarity">
    <text evidence="2 9">Belongs to the ABC-2 integral membrane protein family.</text>
</comment>
<evidence type="ECO:0000256" key="8">
    <source>
        <dbReference type="ARBA" id="ARBA00023136"/>
    </source>
</evidence>
<evidence type="ECO:0000313" key="11">
    <source>
        <dbReference type="EMBL" id="RKD32269.1"/>
    </source>
</evidence>
<organism evidence="11 12">
    <name type="scientific">Thermohalobacter berrensis</name>
    <dbReference type="NCBI Taxonomy" id="99594"/>
    <lineage>
        <taxon>Bacteria</taxon>
        <taxon>Bacillati</taxon>
        <taxon>Bacillota</taxon>
        <taxon>Tissierellia</taxon>
        <taxon>Tissierellales</taxon>
        <taxon>Thermohalobacteraceae</taxon>
        <taxon>Thermohalobacter</taxon>
    </lineage>
</organism>
<dbReference type="PANTHER" id="PTHR30413">
    <property type="entry name" value="INNER MEMBRANE TRANSPORT PERMEASE"/>
    <property type="match status" value="1"/>
</dbReference>
<keyword evidence="3 9" id="KW-0813">Transport</keyword>
<protein>
    <recommendedName>
        <fullName evidence="9">Transport permease protein</fullName>
    </recommendedName>
</protein>
<evidence type="ECO:0000259" key="10">
    <source>
        <dbReference type="PROSITE" id="PS51012"/>
    </source>
</evidence>
<evidence type="ECO:0000313" key="12">
    <source>
        <dbReference type="Proteomes" id="UP000284177"/>
    </source>
</evidence>
<dbReference type="InterPro" id="IPR047817">
    <property type="entry name" value="ABC2_TM_bact-type"/>
</dbReference>
<feature type="transmembrane region" description="Helical" evidence="9">
    <location>
        <begin position="226"/>
        <end position="247"/>
    </location>
</feature>
<feature type="transmembrane region" description="Helical" evidence="9">
    <location>
        <begin position="140"/>
        <end position="167"/>
    </location>
</feature>
<feature type="transmembrane region" description="Helical" evidence="9">
    <location>
        <begin position="31"/>
        <end position="51"/>
    </location>
</feature>
<keyword evidence="7 9" id="KW-1133">Transmembrane helix</keyword>
<evidence type="ECO:0000256" key="4">
    <source>
        <dbReference type="ARBA" id="ARBA00022475"/>
    </source>
</evidence>
<keyword evidence="6 9" id="KW-0812">Transmembrane</keyword>
<evidence type="ECO:0000256" key="6">
    <source>
        <dbReference type="ARBA" id="ARBA00022692"/>
    </source>
</evidence>
<keyword evidence="12" id="KW-1185">Reference proteome</keyword>
<evidence type="ECO:0000256" key="5">
    <source>
        <dbReference type="ARBA" id="ARBA00022519"/>
    </source>
</evidence>
<keyword evidence="8 9" id="KW-0472">Membrane</keyword>
<proteinExistence type="inferred from homology"/>
<accession>A0A419T495</accession>
<evidence type="ECO:0000256" key="3">
    <source>
        <dbReference type="ARBA" id="ARBA00022448"/>
    </source>
</evidence>
<dbReference type="PANTHER" id="PTHR30413:SF8">
    <property type="entry name" value="TRANSPORT PERMEASE PROTEIN"/>
    <property type="match status" value="1"/>
</dbReference>
<evidence type="ECO:0000256" key="9">
    <source>
        <dbReference type="RuleBase" id="RU361157"/>
    </source>
</evidence>
<dbReference type="InterPro" id="IPR013525">
    <property type="entry name" value="ABC2_TM"/>
</dbReference>
<feature type="domain" description="ABC transmembrane type-2" evidence="10">
    <location>
        <begin position="32"/>
        <end position="250"/>
    </location>
</feature>
<sequence>MIENIKEIYRYREMLKNLVKKDLRTRYKGSFLGFLWTFVNPLLQLIVYTIIFSTVMRINIDKFYMFLFVGLLPWIFFSTSVQVSAGTIIANKDLVKKIYFPREILPLSVVTSGLVNLLFGFIIIFISLIISKIGITVSLVYLPIVIIVEYIITLAFSFLVSALNVYFRDLEHILGIVMMAWFYFTPIIFPIRMIPKEYLKYFFLNPMTPIIVSYKDILYYGRSPDFLMLGISMLIGLLIIIFSYNVFKILQKNFAEEI</sequence>
<dbReference type="AlphaFoldDB" id="A0A419T495"/>
<feature type="transmembrane region" description="Helical" evidence="9">
    <location>
        <begin position="63"/>
        <end position="84"/>
    </location>
</feature>
<evidence type="ECO:0000256" key="7">
    <source>
        <dbReference type="ARBA" id="ARBA00022989"/>
    </source>
</evidence>
<dbReference type="GO" id="GO:0140359">
    <property type="term" value="F:ABC-type transporter activity"/>
    <property type="evidence" value="ECO:0007669"/>
    <property type="project" value="InterPro"/>
</dbReference>
<reference evidence="11 12" key="1">
    <citation type="submission" date="2016-08" db="EMBL/GenBank/DDBJ databases">
        <title>Novel Firmicutes and Novel Genomes.</title>
        <authorList>
            <person name="Poppleton D.I."/>
            <person name="Gribaldo S."/>
        </authorList>
    </citation>
    <scope>NUCLEOTIDE SEQUENCE [LARGE SCALE GENOMIC DNA]</scope>
    <source>
        <strain evidence="11 12">CTT3</strain>
    </source>
</reference>
<dbReference type="PROSITE" id="PS51012">
    <property type="entry name" value="ABC_TM2"/>
    <property type="match status" value="1"/>
</dbReference>
<feature type="transmembrane region" description="Helical" evidence="9">
    <location>
        <begin position="173"/>
        <end position="191"/>
    </location>
</feature>
<dbReference type="GO" id="GO:0015920">
    <property type="term" value="P:lipopolysaccharide transport"/>
    <property type="evidence" value="ECO:0007669"/>
    <property type="project" value="TreeGrafter"/>
</dbReference>
<comment type="subcellular location">
    <subcellularLocation>
        <location evidence="1">Cell inner membrane</location>
        <topology evidence="1">Multi-pass membrane protein</topology>
    </subcellularLocation>
    <subcellularLocation>
        <location evidence="9">Cell membrane</location>
        <topology evidence="9">Multi-pass membrane protein</topology>
    </subcellularLocation>
</comment>
<evidence type="ECO:0000256" key="1">
    <source>
        <dbReference type="ARBA" id="ARBA00004429"/>
    </source>
</evidence>